<comment type="function">
    <text evidence="7 9">Molecular chaperone capable of stabilizing a range of proteins. Seems to fulfill an ATP-independent, HSP70-like function in archaeal de novo protein folding.</text>
</comment>
<dbReference type="PATRIC" id="fig|1838285.3.peg.162"/>
<comment type="similarity">
    <text evidence="2 9">Belongs to the prefoldin subunit beta family.</text>
</comment>
<accession>A0A1F2PC60</accession>
<dbReference type="GO" id="GO:0005737">
    <property type="term" value="C:cytoplasm"/>
    <property type="evidence" value="ECO:0007669"/>
    <property type="project" value="UniProtKB-SubCell"/>
</dbReference>
<dbReference type="Pfam" id="PF01920">
    <property type="entry name" value="Prefoldin_2"/>
    <property type="match status" value="1"/>
</dbReference>
<dbReference type="GO" id="GO:0016272">
    <property type="term" value="C:prefoldin complex"/>
    <property type="evidence" value="ECO:0007669"/>
    <property type="project" value="UniProtKB-UniRule"/>
</dbReference>
<feature type="coiled-coil region" evidence="10">
    <location>
        <begin position="52"/>
        <end position="79"/>
    </location>
</feature>
<comment type="subunit">
    <text evidence="3 9">Heterohexamer of two alpha and four beta subunits.</text>
</comment>
<dbReference type="NCBIfam" id="TIGR02338">
    <property type="entry name" value="gimC_beta"/>
    <property type="match status" value="1"/>
</dbReference>
<evidence type="ECO:0000256" key="1">
    <source>
        <dbReference type="ARBA" id="ARBA00004496"/>
    </source>
</evidence>
<dbReference type="EMBL" id="LYOS01000001">
    <property type="protein sequence ID" value="OFV68482.1"/>
    <property type="molecule type" value="Genomic_DNA"/>
</dbReference>
<dbReference type="InterPro" id="IPR009053">
    <property type="entry name" value="Prefoldin"/>
</dbReference>
<gene>
    <name evidence="9" type="primary">pfdB</name>
    <name evidence="11" type="ORF">SCAL_000158</name>
</gene>
<evidence type="ECO:0000313" key="12">
    <source>
        <dbReference type="Proteomes" id="UP000186940"/>
    </source>
</evidence>
<evidence type="ECO:0000256" key="3">
    <source>
        <dbReference type="ARBA" id="ARBA00011716"/>
    </source>
</evidence>
<dbReference type="GO" id="GO:0051082">
    <property type="term" value="F:unfolded protein binding"/>
    <property type="evidence" value="ECO:0007669"/>
    <property type="project" value="UniProtKB-UniRule"/>
</dbReference>
<evidence type="ECO:0000256" key="8">
    <source>
        <dbReference type="ARBA" id="ARBA00033461"/>
    </source>
</evidence>
<organism evidence="11 12">
    <name type="scientific">Candidatus Syntropharchaeum caldarium</name>
    <dbReference type="NCBI Taxonomy" id="1838285"/>
    <lineage>
        <taxon>Archaea</taxon>
        <taxon>Methanobacteriati</taxon>
        <taxon>Methanobacteriota</taxon>
        <taxon>Stenosarchaea group</taxon>
        <taxon>Methanomicrobia</taxon>
        <taxon>Methanosarcinales</taxon>
        <taxon>ANME-2 cluster</taxon>
        <taxon>Candidatus Syntropharchaeum</taxon>
    </lineage>
</organism>
<dbReference type="Proteomes" id="UP000186940">
    <property type="component" value="Unassembled WGS sequence"/>
</dbReference>
<evidence type="ECO:0000256" key="2">
    <source>
        <dbReference type="ARBA" id="ARBA00008045"/>
    </source>
</evidence>
<evidence type="ECO:0000256" key="4">
    <source>
        <dbReference type="ARBA" id="ARBA00016304"/>
    </source>
</evidence>
<dbReference type="InterPro" id="IPR002777">
    <property type="entry name" value="PFD_beta-like"/>
</dbReference>
<dbReference type="GO" id="GO:0006457">
    <property type="term" value="P:protein folding"/>
    <property type="evidence" value="ECO:0007669"/>
    <property type="project" value="UniProtKB-UniRule"/>
</dbReference>
<protein>
    <recommendedName>
        <fullName evidence="4 9">Prefoldin subunit beta</fullName>
    </recommendedName>
    <alternativeName>
        <fullName evidence="8 9">GimC subunit beta</fullName>
    </alternativeName>
</protein>
<evidence type="ECO:0000256" key="5">
    <source>
        <dbReference type="ARBA" id="ARBA00022490"/>
    </source>
</evidence>
<proteinExistence type="inferred from homology"/>
<evidence type="ECO:0000256" key="7">
    <source>
        <dbReference type="ARBA" id="ARBA00025077"/>
    </source>
</evidence>
<comment type="caution">
    <text evidence="11">The sequence shown here is derived from an EMBL/GenBank/DDBJ whole genome shotgun (WGS) entry which is preliminary data.</text>
</comment>
<evidence type="ECO:0000256" key="9">
    <source>
        <dbReference type="HAMAP-Rule" id="MF_00307"/>
    </source>
</evidence>
<evidence type="ECO:0000256" key="10">
    <source>
        <dbReference type="SAM" id="Coils"/>
    </source>
</evidence>
<dbReference type="HAMAP" id="MF_00307">
    <property type="entry name" value="PfdB"/>
    <property type="match status" value="1"/>
</dbReference>
<dbReference type="Gene3D" id="1.10.287.370">
    <property type="match status" value="1"/>
</dbReference>
<dbReference type="STRING" id="1838285.SCAL_000158"/>
<name>A0A1F2PC60_9EURY</name>
<dbReference type="AlphaFoldDB" id="A0A1F2PC60"/>
<dbReference type="CDD" id="cd23162">
    <property type="entry name" value="Prefoldin_beta_GimC"/>
    <property type="match status" value="1"/>
</dbReference>
<sequence>MLKETEGALEELEKLGDDDVIYRNVGEILIKSDKASVQADLTEKRETFDLRLQTIERQEERIQKRLQQLQEQVKQAIGSMQQGASAV</sequence>
<evidence type="ECO:0000256" key="6">
    <source>
        <dbReference type="ARBA" id="ARBA00023186"/>
    </source>
</evidence>
<keyword evidence="10" id="KW-0175">Coiled coil</keyword>
<keyword evidence="6 9" id="KW-0143">Chaperone</keyword>
<dbReference type="SUPFAM" id="SSF46579">
    <property type="entry name" value="Prefoldin"/>
    <property type="match status" value="1"/>
</dbReference>
<evidence type="ECO:0000313" key="11">
    <source>
        <dbReference type="EMBL" id="OFV68482.1"/>
    </source>
</evidence>
<comment type="subcellular location">
    <subcellularLocation>
        <location evidence="1 9">Cytoplasm</location>
    </subcellularLocation>
</comment>
<dbReference type="InterPro" id="IPR012713">
    <property type="entry name" value="PfdB"/>
</dbReference>
<keyword evidence="12" id="KW-1185">Reference proteome</keyword>
<keyword evidence="5 9" id="KW-0963">Cytoplasm</keyword>
<reference evidence="11" key="1">
    <citation type="submission" date="2016-05" db="EMBL/GenBank/DDBJ databases">
        <title>Microbial consortia oxidize butane by reversing methanogenesis.</title>
        <authorList>
            <person name="Laso-Perez R."/>
            <person name="Richter M."/>
            <person name="Wegener G."/>
            <person name="Musat F."/>
        </authorList>
    </citation>
    <scope>NUCLEOTIDE SEQUENCE [LARGE SCALE GENOMIC DNA]</scope>
    <source>
        <strain evidence="11">BOX2</strain>
    </source>
</reference>